<dbReference type="InterPro" id="IPR013530">
    <property type="entry name" value="PAD_C"/>
</dbReference>
<dbReference type="SUPFAM" id="SSF110083">
    <property type="entry name" value="Peptidylarginine deiminase Pad4, middle domain"/>
    <property type="match status" value="1"/>
</dbReference>
<dbReference type="InterPro" id="IPR036556">
    <property type="entry name" value="PAD_central_sf"/>
</dbReference>
<keyword evidence="3" id="KW-0378">Hydrolase</keyword>
<sequence length="635" mass="70021">MRLALALPLCLSVFTFALDVTIVGDTNRDGTVDVTGDTDLHGRDTWTDRRGAIFLANIGDTNRRCSSNVTDARSLTLMLDNCNDASGNEQRNPKYLAPLRTLPIQGLSDKAVGSVRVTDEAAAEKVRIFHSRGQEWAYVSPDYVFASVYLRNGLELGIDARDIRRPGKWDGRVTIEIQVRDGNEEAKDKVALRVAPIITHHHGQPVKQIIAIKTSIPYHQVFADDLTYITTAAGINKPPVIATTREGNIWAQDQFEAAYTSMPGPNSSSIVLEVMVVAALERQGSGPIVKQLLSDSVGAVRHHKLVRVDDNWIKQTIEPTGNLETIPPYTHNGRSYPAGRVIFGSKSGFKPLFPSLMEAQETQSPVEVDVTWLRVGHVDEFMQFLPSRSRRGWIVAVTDPIATLTLFKKAQQDGHGNTKALSRPGLDTDPPTCIPNSTIDDVLRFPGFETIQKFSARNIAKAIDVLKRETGITDAEILRVPGLYYDKIWSCDDSGKSKLKARDDIDASTMPAEPQIPDIIKAAGGTTMAQLDTRAEDDVPDEDYWKYEEGVVALYPAAINGVVLNNPTYLAPKQWGPVINGRDILKERVTAAYKLAGFDALYIDDYFTGHVKGGDVHCLTNTIRETSGKWWQGDA</sequence>
<dbReference type="EMBL" id="CP086355">
    <property type="protein sequence ID" value="UNI16973.1"/>
    <property type="molecule type" value="Genomic_DNA"/>
</dbReference>
<reference evidence="3" key="1">
    <citation type="submission" date="2021-11" db="EMBL/GenBank/DDBJ databases">
        <title>Purpureocillium_takamizusanense_genome.</title>
        <authorList>
            <person name="Nguyen N.-H."/>
        </authorList>
    </citation>
    <scope>NUCLEOTIDE SEQUENCE</scope>
    <source>
        <strain evidence="3">PT3</strain>
    </source>
</reference>
<evidence type="ECO:0000313" key="4">
    <source>
        <dbReference type="Proteomes" id="UP000829364"/>
    </source>
</evidence>
<keyword evidence="1" id="KW-0732">Signal</keyword>
<evidence type="ECO:0000256" key="1">
    <source>
        <dbReference type="SAM" id="SignalP"/>
    </source>
</evidence>
<feature type="domain" description="Protein-arginine deiminase C-terminal" evidence="2">
    <location>
        <begin position="186"/>
        <end position="632"/>
    </location>
</feature>
<feature type="signal peptide" evidence="1">
    <location>
        <begin position="1"/>
        <end position="17"/>
    </location>
</feature>
<accession>A0A9Q8QBF6</accession>
<dbReference type="KEGG" id="ptkz:JDV02_003355"/>
<dbReference type="PANTHER" id="PTHR10837">
    <property type="entry name" value="PEPTIDYLARGININE DEIMINASE"/>
    <property type="match status" value="1"/>
</dbReference>
<feature type="chain" id="PRO_5040233341" evidence="1">
    <location>
        <begin position="18"/>
        <end position="635"/>
    </location>
</feature>
<dbReference type="OrthoDB" id="5102063at2759"/>
<dbReference type="AlphaFoldDB" id="A0A9Q8QBF6"/>
<dbReference type="SUPFAM" id="SSF55909">
    <property type="entry name" value="Pentein"/>
    <property type="match status" value="1"/>
</dbReference>
<dbReference type="PANTHER" id="PTHR10837:SF8">
    <property type="entry name" value="PROTEIN-ARGININE DEIMINASE"/>
    <property type="match status" value="1"/>
</dbReference>
<evidence type="ECO:0000259" key="2">
    <source>
        <dbReference type="Pfam" id="PF03068"/>
    </source>
</evidence>
<proteinExistence type="predicted"/>
<dbReference type="GO" id="GO:0005737">
    <property type="term" value="C:cytoplasm"/>
    <property type="evidence" value="ECO:0007669"/>
    <property type="project" value="InterPro"/>
</dbReference>
<protein>
    <submittedName>
        <fullName evidence="3">Protein-arginine deiminase</fullName>
        <ecNumber evidence="3">3.5.3.15</ecNumber>
    </submittedName>
</protein>
<dbReference type="Gene3D" id="3.75.10.10">
    <property type="entry name" value="L-arginine/glycine Amidinotransferase, Chain A"/>
    <property type="match status" value="1"/>
</dbReference>
<dbReference type="Proteomes" id="UP000829364">
    <property type="component" value="Chromosome 2"/>
</dbReference>
<gene>
    <name evidence="3" type="ORF">JDV02_003355</name>
</gene>
<dbReference type="GeneID" id="72065314"/>
<dbReference type="InterPro" id="IPR004303">
    <property type="entry name" value="PAD"/>
</dbReference>
<dbReference type="GO" id="GO:0004668">
    <property type="term" value="F:protein-arginine deiminase activity"/>
    <property type="evidence" value="ECO:0007669"/>
    <property type="project" value="UniProtKB-EC"/>
</dbReference>
<dbReference type="GO" id="GO:0005509">
    <property type="term" value="F:calcium ion binding"/>
    <property type="evidence" value="ECO:0007669"/>
    <property type="project" value="InterPro"/>
</dbReference>
<name>A0A9Q8QBF6_9HYPO</name>
<organism evidence="3 4">
    <name type="scientific">Purpureocillium takamizusanense</name>
    <dbReference type="NCBI Taxonomy" id="2060973"/>
    <lineage>
        <taxon>Eukaryota</taxon>
        <taxon>Fungi</taxon>
        <taxon>Dikarya</taxon>
        <taxon>Ascomycota</taxon>
        <taxon>Pezizomycotina</taxon>
        <taxon>Sordariomycetes</taxon>
        <taxon>Hypocreomycetidae</taxon>
        <taxon>Hypocreales</taxon>
        <taxon>Ophiocordycipitaceae</taxon>
        <taxon>Purpureocillium</taxon>
    </lineage>
</organism>
<keyword evidence="4" id="KW-1185">Reference proteome</keyword>
<dbReference type="Pfam" id="PF03068">
    <property type="entry name" value="PAD"/>
    <property type="match status" value="1"/>
</dbReference>
<dbReference type="EC" id="3.5.3.15" evidence="3"/>
<dbReference type="RefSeq" id="XP_047840454.1">
    <property type="nucleotide sequence ID" value="XM_047984480.1"/>
</dbReference>
<evidence type="ECO:0000313" key="3">
    <source>
        <dbReference type="EMBL" id="UNI16973.1"/>
    </source>
</evidence>